<keyword evidence="1" id="KW-0175">Coiled coil</keyword>
<feature type="coiled-coil region" evidence="1">
    <location>
        <begin position="116"/>
        <end position="143"/>
    </location>
</feature>
<reference evidence="3" key="1">
    <citation type="submission" date="2018-05" db="EMBL/GenBank/DDBJ databases">
        <authorList>
            <person name="Lanie J.A."/>
            <person name="Ng W.-L."/>
            <person name="Kazmierczak K.M."/>
            <person name="Andrzejewski T.M."/>
            <person name="Davidsen T.M."/>
            <person name="Wayne K.J."/>
            <person name="Tettelin H."/>
            <person name="Glass J.I."/>
            <person name="Rusch D."/>
            <person name="Podicherti R."/>
            <person name="Tsui H.-C.T."/>
            <person name="Winkler M.E."/>
        </authorList>
    </citation>
    <scope>NUCLEOTIDE SEQUENCE</scope>
</reference>
<proteinExistence type="predicted"/>
<feature type="domain" description="DUF6538" evidence="2">
    <location>
        <begin position="8"/>
        <end position="66"/>
    </location>
</feature>
<name>A0A382QFK1_9ZZZZ</name>
<dbReference type="AlphaFoldDB" id="A0A382QFK1"/>
<evidence type="ECO:0000259" key="2">
    <source>
        <dbReference type="Pfam" id="PF20172"/>
    </source>
</evidence>
<gene>
    <name evidence="3" type="ORF">METZ01_LOCUS335885</name>
</gene>
<protein>
    <recommendedName>
        <fullName evidence="2">DUF6538 domain-containing protein</fullName>
    </recommendedName>
</protein>
<sequence>MSHPNLLLRRKNSSSYHFRSYIPKDLKTHFGQSEFQISLKSSSFRTARGLALRLYAVTQGLYEQLRSGEMKELTVSDIKEILRIEVRKSVLHVHHVEEGNAHISESKILKNVSEISEQEENFNQRLQNDLKGVQKEVENDLEKILKSHGYEIKKYSVPFKRLRRWFIDLRKMRFQWKKDILLDRDKSEEEWDYEFLGQVEKTFKLGLEVPTQTIQS</sequence>
<dbReference type="InterPro" id="IPR046668">
    <property type="entry name" value="DUF6538"/>
</dbReference>
<dbReference type="Pfam" id="PF20172">
    <property type="entry name" value="DUF6538"/>
    <property type="match status" value="1"/>
</dbReference>
<feature type="non-terminal residue" evidence="3">
    <location>
        <position position="216"/>
    </location>
</feature>
<evidence type="ECO:0000313" key="3">
    <source>
        <dbReference type="EMBL" id="SVC83031.1"/>
    </source>
</evidence>
<accession>A0A382QFK1</accession>
<organism evidence="3">
    <name type="scientific">marine metagenome</name>
    <dbReference type="NCBI Taxonomy" id="408172"/>
    <lineage>
        <taxon>unclassified sequences</taxon>
        <taxon>metagenomes</taxon>
        <taxon>ecological metagenomes</taxon>
    </lineage>
</organism>
<evidence type="ECO:0000256" key="1">
    <source>
        <dbReference type="SAM" id="Coils"/>
    </source>
</evidence>
<dbReference type="EMBL" id="UINC01113431">
    <property type="protein sequence ID" value="SVC83031.1"/>
    <property type="molecule type" value="Genomic_DNA"/>
</dbReference>